<evidence type="ECO:0000313" key="2">
    <source>
        <dbReference type="Proteomes" id="UP000610966"/>
    </source>
</evidence>
<comment type="caution">
    <text evidence="1">The sequence shown here is derived from an EMBL/GenBank/DDBJ whole genome shotgun (WGS) entry which is preliminary data.</text>
</comment>
<dbReference type="RefSeq" id="WP_204018124.1">
    <property type="nucleotide sequence ID" value="NZ_BOOG01000052.1"/>
</dbReference>
<sequence>MVHSVRWSRRAALLAGGLLVTGCSGYRRPTIQSEDYDSAGSDKKHLREILERRAKALMDKDEKGYLADLDQSNKKLVQHEKLIFDNLRQFDLAEIRFITERAIENTDDDGDVQFAPVIRITKFTADAGPGDVAPAETFLYRLRKKNDKFVVTGIIGATRKNYKKLHLDGPLAYGPWNTDKLHVVKVGKKVWLVGDKSVTDLDRYAAVTERELRLVENLWGDRLTYPGYILFFTRDMANLKQWFDYGAADDFDPSILGLQWGLLGVQKNGTVYGREYAASRIVVNLKGHQAYSDPAMTIRHELTHAVTARASLTIGGDYTPPTWAIEGFARYTETMGNAASAARIRSAVATGVRAGKFRGTTPASKNFYDFGGDIDFNYCLGSTVFSLAERLKGRAAAVELYYRIIQHPDSLDMPFMRLPVFDGISRDVLGMSSDAFRSRWNTFVRNGG</sequence>
<name>A0A8J3REP6_9ACTN</name>
<dbReference type="EMBL" id="BOOG01000052">
    <property type="protein sequence ID" value="GIH72462.1"/>
    <property type="molecule type" value="Genomic_DNA"/>
</dbReference>
<reference evidence="1" key="1">
    <citation type="submission" date="2021-01" db="EMBL/GenBank/DDBJ databases">
        <title>Whole genome shotgun sequence of Sphaerimonospora thailandensis NBRC 107569.</title>
        <authorList>
            <person name="Komaki H."/>
            <person name="Tamura T."/>
        </authorList>
    </citation>
    <scope>NUCLEOTIDE SEQUENCE</scope>
    <source>
        <strain evidence="1">NBRC 107569</strain>
    </source>
</reference>
<evidence type="ECO:0000313" key="1">
    <source>
        <dbReference type="EMBL" id="GIH72462.1"/>
    </source>
</evidence>
<organism evidence="1 2">
    <name type="scientific">Sphaerimonospora thailandensis</name>
    <dbReference type="NCBI Taxonomy" id="795644"/>
    <lineage>
        <taxon>Bacteria</taxon>
        <taxon>Bacillati</taxon>
        <taxon>Actinomycetota</taxon>
        <taxon>Actinomycetes</taxon>
        <taxon>Streptosporangiales</taxon>
        <taxon>Streptosporangiaceae</taxon>
        <taxon>Sphaerimonospora</taxon>
    </lineage>
</organism>
<evidence type="ECO:0008006" key="3">
    <source>
        <dbReference type="Google" id="ProtNLM"/>
    </source>
</evidence>
<dbReference type="AlphaFoldDB" id="A0A8J3REP6"/>
<dbReference type="Proteomes" id="UP000610966">
    <property type="component" value="Unassembled WGS sequence"/>
</dbReference>
<protein>
    <recommendedName>
        <fullName evidence="3">Lipoprotein</fullName>
    </recommendedName>
</protein>
<proteinExistence type="predicted"/>
<keyword evidence="2" id="KW-1185">Reference proteome</keyword>
<accession>A0A8J3REP6</accession>
<dbReference type="PROSITE" id="PS51257">
    <property type="entry name" value="PROKAR_LIPOPROTEIN"/>
    <property type="match status" value="1"/>
</dbReference>
<gene>
    <name evidence="1" type="ORF">Mth01_47150</name>
</gene>